<feature type="transmembrane region" description="Helical" evidence="14">
    <location>
        <begin position="34"/>
        <end position="58"/>
    </location>
</feature>
<evidence type="ECO:0000256" key="7">
    <source>
        <dbReference type="ARBA" id="ARBA00023040"/>
    </source>
</evidence>
<evidence type="ECO:0000313" key="17">
    <source>
        <dbReference type="Proteomes" id="UP000824782"/>
    </source>
</evidence>
<evidence type="ECO:0000256" key="9">
    <source>
        <dbReference type="ARBA" id="ARBA00023157"/>
    </source>
</evidence>
<dbReference type="InterPro" id="IPR050939">
    <property type="entry name" value="Olfactory_GPCR1"/>
</dbReference>
<dbReference type="PANTHER" id="PTHR24242">
    <property type="entry name" value="G-PROTEIN COUPLED RECEPTOR"/>
    <property type="match status" value="1"/>
</dbReference>
<keyword evidence="12 13" id="KW-0807">Transducer</keyword>
<accession>A0AAV6ZGV9</accession>
<comment type="similarity">
    <text evidence="13">Belongs to the G-protein coupled receptor 1 family.</text>
</comment>
<dbReference type="PRINTS" id="PR00245">
    <property type="entry name" value="OLFACTORYR"/>
</dbReference>
<keyword evidence="6 14" id="KW-1133">Transmembrane helix</keyword>
<keyword evidence="4 13" id="KW-0812">Transmembrane</keyword>
<evidence type="ECO:0000256" key="5">
    <source>
        <dbReference type="ARBA" id="ARBA00022725"/>
    </source>
</evidence>
<keyword evidence="9" id="KW-1015">Disulfide bond</keyword>
<name>A0AAV6ZGV9_ENGPU</name>
<dbReference type="InterPro" id="IPR000725">
    <property type="entry name" value="Olfact_rcpt"/>
</dbReference>
<evidence type="ECO:0000256" key="1">
    <source>
        <dbReference type="ARBA" id="ARBA00004651"/>
    </source>
</evidence>
<evidence type="ECO:0000256" key="10">
    <source>
        <dbReference type="ARBA" id="ARBA00023170"/>
    </source>
</evidence>
<evidence type="ECO:0000256" key="2">
    <source>
        <dbReference type="ARBA" id="ARBA00022475"/>
    </source>
</evidence>
<evidence type="ECO:0000256" key="11">
    <source>
        <dbReference type="ARBA" id="ARBA00023180"/>
    </source>
</evidence>
<feature type="transmembrane region" description="Helical" evidence="14">
    <location>
        <begin position="245"/>
        <end position="268"/>
    </location>
</feature>
<dbReference type="PRINTS" id="PR00237">
    <property type="entry name" value="GPCRRHODOPSN"/>
</dbReference>
<gene>
    <name evidence="16" type="ORF">GDO81_030179</name>
</gene>
<dbReference type="Proteomes" id="UP000824782">
    <property type="component" value="Unassembled WGS sequence"/>
</dbReference>
<dbReference type="InterPro" id="IPR017452">
    <property type="entry name" value="GPCR_Rhodpsn_7TM"/>
</dbReference>
<reference evidence="16" key="1">
    <citation type="thesis" date="2020" institute="ProQuest LLC" country="789 East Eisenhower Parkway, Ann Arbor, MI, USA">
        <title>Comparative Genomics and Chromosome Evolution.</title>
        <authorList>
            <person name="Mudd A.B."/>
        </authorList>
    </citation>
    <scope>NUCLEOTIDE SEQUENCE</scope>
    <source>
        <strain evidence="16">237g6f4</strain>
        <tissue evidence="16">Blood</tissue>
    </source>
</reference>
<dbReference type="Pfam" id="PF13853">
    <property type="entry name" value="7tm_4"/>
    <property type="match status" value="1"/>
</dbReference>
<dbReference type="PROSITE" id="PS50262">
    <property type="entry name" value="G_PROTEIN_RECEP_F1_2"/>
    <property type="match status" value="1"/>
</dbReference>
<dbReference type="GO" id="GO:0005886">
    <property type="term" value="C:plasma membrane"/>
    <property type="evidence" value="ECO:0007669"/>
    <property type="project" value="UniProtKB-SubCell"/>
</dbReference>
<keyword evidence="3 14" id="KW-0716">Sensory transduction</keyword>
<keyword evidence="5 14" id="KW-0552">Olfaction</keyword>
<feature type="transmembrane region" description="Helical" evidence="14">
    <location>
        <begin position="70"/>
        <end position="93"/>
    </location>
</feature>
<keyword evidence="7 13" id="KW-0297">G-protein coupled receptor</keyword>
<feature type="transmembrane region" description="Helical" evidence="14">
    <location>
        <begin position="148"/>
        <end position="171"/>
    </location>
</feature>
<feature type="transmembrane region" description="Helical" evidence="14">
    <location>
        <begin position="280"/>
        <end position="299"/>
    </location>
</feature>
<keyword evidence="11" id="KW-0325">Glycoprotein</keyword>
<evidence type="ECO:0000256" key="12">
    <source>
        <dbReference type="ARBA" id="ARBA00023224"/>
    </source>
</evidence>
<dbReference type="GO" id="GO:0004930">
    <property type="term" value="F:G protein-coupled receptor activity"/>
    <property type="evidence" value="ECO:0007669"/>
    <property type="project" value="UniProtKB-KW"/>
</dbReference>
<comment type="caution">
    <text evidence="16">The sequence shown here is derived from an EMBL/GenBank/DDBJ whole genome shotgun (WGS) entry which is preliminary data.</text>
</comment>
<evidence type="ECO:0000256" key="8">
    <source>
        <dbReference type="ARBA" id="ARBA00023136"/>
    </source>
</evidence>
<keyword evidence="17" id="KW-1185">Reference proteome</keyword>
<dbReference type="FunFam" id="1.20.1070.10:FF:000010">
    <property type="entry name" value="Olfactory receptor"/>
    <property type="match status" value="1"/>
</dbReference>
<dbReference type="SMART" id="SM01381">
    <property type="entry name" value="7TM_GPCR_Srsx"/>
    <property type="match status" value="1"/>
</dbReference>
<dbReference type="EMBL" id="WNYA01001000">
    <property type="protein sequence ID" value="KAG8546635.1"/>
    <property type="molecule type" value="Genomic_DNA"/>
</dbReference>
<feature type="transmembrane region" description="Helical" evidence="14">
    <location>
        <begin position="105"/>
        <end position="127"/>
    </location>
</feature>
<feature type="transmembrane region" description="Helical" evidence="14">
    <location>
        <begin position="207"/>
        <end position="233"/>
    </location>
</feature>
<evidence type="ECO:0000256" key="4">
    <source>
        <dbReference type="ARBA" id="ARBA00022692"/>
    </source>
</evidence>
<evidence type="ECO:0000313" key="16">
    <source>
        <dbReference type="EMBL" id="KAG8546635.1"/>
    </source>
</evidence>
<dbReference type="AlphaFoldDB" id="A0AAV6ZGV9"/>
<evidence type="ECO:0000256" key="13">
    <source>
        <dbReference type="RuleBase" id="RU000688"/>
    </source>
</evidence>
<dbReference type="PANTHER" id="PTHR24242:SF253">
    <property type="entry name" value="OLFACTORY RECEPTOR-RELATED"/>
    <property type="match status" value="1"/>
</dbReference>
<keyword evidence="2 14" id="KW-1003">Cell membrane</keyword>
<comment type="subcellular location">
    <subcellularLocation>
        <location evidence="1 14">Cell membrane</location>
        <topology evidence="1 14">Multi-pass membrane protein</topology>
    </subcellularLocation>
</comment>
<protein>
    <recommendedName>
        <fullName evidence="14">Olfactory receptor</fullName>
    </recommendedName>
</protein>
<dbReference type="Gene3D" id="1.20.1070.10">
    <property type="entry name" value="Rhodopsin 7-helix transmembrane proteins"/>
    <property type="match status" value="1"/>
</dbReference>
<keyword evidence="8 14" id="KW-0472">Membrane</keyword>
<evidence type="ECO:0000259" key="15">
    <source>
        <dbReference type="PROSITE" id="PS50262"/>
    </source>
</evidence>
<evidence type="ECO:0000256" key="3">
    <source>
        <dbReference type="ARBA" id="ARBA00022606"/>
    </source>
</evidence>
<dbReference type="InterPro" id="IPR000276">
    <property type="entry name" value="GPCR_Rhodpsn"/>
</dbReference>
<organism evidence="16 17">
    <name type="scientific">Engystomops pustulosus</name>
    <name type="common">Tungara frog</name>
    <name type="synonym">Physalaemus pustulosus</name>
    <dbReference type="NCBI Taxonomy" id="76066"/>
    <lineage>
        <taxon>Eukaryota</taxon>
        <taxon>Metazoa</taxon>
        <taxon>Chordata</taxon>
        <taxon>Craniata</taxon>
        <taxon>Vertebrata</taxon>
        <taxon>Euteleostomi</taxon>
        <taxon>Amphibia</taxon>
        <taxon>Batrachia</taxon>
        <taxon>Anura</taxon>
        <taxon>Neobatrachia</taxon>
        <taxon>Hyloidea</taxon>
        <taxon>Leptodactylidae</taxon>
        <taxon>Leiuperinae</taxon>
        <taxon>Engystomops</taxon>
    </lineage>
</organism>
<feature type="domain" description="G-protein coupled receptors family 1 profile" evidence="15">
    <location>
        <begin position="48"/>
        <end position="297"/>
    </location>
</feature>
<proteinExistence type="inferred from homology"/>
<dbReference type="GO" id="GO:0004984">
    <property type="term" value="F:olfactory receptor activity"/>
    <property type="evidence" value="ECO:0007669"/>
    <property type="project" value="InterPro"/>
</dbReference>
<evidence type="ECO:0000256" key="14">
    <source>
        <dbReference type="RuleBase" id="RU363047"/>
    </source>
</evidence>
<dbReference type="PROSITE" id="PS00237">
    <property type="entry name" value="G_PROTEIN_RECEP_F1_1"/>
    <property type="match status" value="1"/>
</dbReference>
<keyword evidence="10 13" id="KW-0675">Receptor</keyword>
<evidence type="ECO:0000256" key="6">
    <source>
        <dbReference type="ARBA" id="ARBA00022989"/>
    </source>
</evidence>
<dbReference type="SUPFAM" id="SSF81321">
    <property type="entry name" value="Family A G protein-coupled receptor-like"/>
    <property type="match status" value="1"/>
</dbReference>
<sequence>MSEHPDYRSLQSSINVTSIFLTGFPNLQSFTFPFFSLLVLLYCATISGNLLIMVLYLVSKTLQSPMYFFITQLSLCDLLLTTDIVPVLLHTVLYGGETLPFMGCIFQFLLFACSEFSECLLLSVMSYDRYLAICNPLRYHYIMNHRSCVMLICIIWLIGCMVTMTNIISLFHLHFCGPNVINHFFCDLEPLVQLACSDTSMIYTQNLILGSIFAILPFVIIVTSYVYIVLTILKIPSNTGRHKAFSTCSSHLIVVTIFFGTLIIAYMSPTRGESLTFSKILSLIYTVITPLLNPIIYTLRNKDFKDALLKIKLDVCLGM</sequence>